<reference evidence="2" key="2">
    <citation type="journal article" date="2021" name="J Anim Sci Technol">
        <title>Complete genome sequence of Paenibacillus konkukensis sp. nov. SK3146 as a potential probiotic strain.</title>
        <authorList>
            <person name="Jung H.I."/>
            <person name="Park S."/>
            <person name="Niu K.M."/>
            <person name="Lee S.W."/>
            <person name="Kothari D."/>
            <person name="Yi K.J."/>
            <person name="Kim S.K."/>
        </authorList>
    </citation>
    <scope>NUCLEOTIDE SEQUENCE</scope>
    <source>
        <strain evidence="2">SK3146</strain>
    </source>
</reference>
<dbReference type="Proteomes" id="UP001057134">
    <property type="component" value="Chromosome"/>
</dbReference>
<protein>
    <recommendedName>
        <fullName evidence="4">Paeninodin family lasso peptide</fullName>
    </recommendedName>
</protein>
<evidence type="ECO:0000313" key="3">
    <source>
        <dbReference type="Proteomes" id="UP001057134"/>
    </source>
</evidence>
<feature type="region of interest" description="Disordered" evidence="1">
    <location>
        <begin position="22"/>
        <end position="46"/>
    </location>
</feature>
<dbReference type="EMBL" id="CP027059">
    <property type="protein sequence ID" value="UQZ85680.1"/>
    <property type="molecule type" value="Genomic_DNA"/>
</dbReference>
<sequence length="46" mass="5260">MVKKEWQQPKLEVLDVKQTMASTHNGPLTDEAYIPGRNSDDPRFTS</sequence>
<accession>A0ABY4RTV5</accession>
<evidence type="ECO:0000313" key="2">
    <source>
        <dbReference type="EMBL" id="UQZ85680.1"/>
    </source>
</evidence>
<dbReference type="InterPro" id="IPR049825">
    <property type="entry name" value="Lasso_PadeA-like"/>
</dbReference>
<evidence type="ECO:0000256" key="1">
    <source>
        <dbReference type="SAM" id="MobiDB-lite"/>
    </source>
</evidence>
<name>A0ABY4RTV5_9BACL</name>
<gene>
    <name evidence="2" type="ORF">SK3146_04969</name>
</gene>
<dbReference type="RefSeq" id="WP_249861287.1">
    <property type="nucleotide sequence ID" value="NZ_CP027059.1"/>
</dbReference>
<proteinExistence type="predicted"/>
<dbReference type="NCBIfam" id="NF033524">
    <property type="entry name" value="lasso_PadeA_fam"/>
    <property type="match status" value="1"/>
</dbReference>
<evidence type="ECO:0008006" key="4">
    <source>
        <dbReference type="Google" id="ProtNLM"/>
    </source>
</evidence>
<reference evidence="2" key="1">
    <citation type="submission" date="2018-02" db="EMBL/GenBank/DDBJ databases">
        <authorList>
            <person name="Kim S.-K."/>
            <person name="Jung H.-I."/>
            <person name="Lee S.-W."/>
        </authorList>
    </citation>
    <scope>NUCLEOTIDE SEQUENCE</scope>
    <source>
        <strain evidence="2">SK3146</strain>
    </source>
</reference>
<keyword evidence="3" id="KW-1185">Reference proteome</keyword>
<organism evidence="2 3">
    <name type="scientific">Paenibacillus konkukensis</name>
    <dbReference type="NCBI Taxonomy" id="2020716"/>
    <lineage>
        <taxon>Bacteria</taxon>
        <taxon>Bacillati</taxon>
        <taxon>Bacillota</taxon>
        <taxon>Bacilli</taxon>
        <taxon>Bacillales</taxon>
        <taxon>Paenibacillaceae</taxon>
        <taxon>Paenibacillus</taxon>
    </lineage>
</organism>